<feature type="signal peptide" evidence="1">
    <location>
        <begin position="1"/>
        <end position="21"/>
    </location>
</feature>
<dbReference type="Proteomes" id="UP000283509">
    <property type="component" value="Unassembled WGS sequence"/>
</dbReference>
<comment type="caution">
    <text evidence="2">The sequence shown here is derived from an EMBL/GenBank/DDBJ whole genome shotgun (WGS) entry which is preliminary data.</text>
</comment>
<gene>
    <name evidence="2" type="ORF">C7M84_015019</name>
</gene>
<dbReference type="InterPro" id="IPR006553">
    <property type="entry name" value="Leu-rich_rpt_Cys-con_subtyp"/>
</dbReference>
<sequence length="541" mass="61514">MPQHKPVTSLQLLTLRTVAHALRKLCCNRSVTMKRFEPVIEYVQMLLPPQIQAAVCHNLLQESSKLVFPELLNNKYIYICTRLHAEYVWIIDSRNIVPVVDRMDGRNVRTLKMTGRNMQLDPDLETAPYNYQKVKKLEPLYRFIQTLSGLTVLKCSQMCNNYMLELVSQYCPHLEELRVEMCSNVDDEGVFHIAGHMPTPDTYLQIQNGVRIHSTSVCTKLKKVSLAYTLACTASAVVLLHFCPNIEELVVTPYVNIGDVFTTLHGTNPDRYENVKSRYALKTLSSYMEQDENALSLIVRTCPSLEDVTLRCNGVERKDRNLLANILGLNLSKLKVMSCSMPALLWYLEQKGAGLTELFIEHLITAPSSLTFTRTHLQQVIATCPNLKHFTLKLYNNPIQPNVSYSSFGSSLLYFTSLSHLTLEGTSVTSEDLSVLVGKCHNLRELHILIHNLDILDDHVLSDLLASGSLRGLHTLYLDRPMLTLAGLRRLFEECPELHTVGPLSSWAISKKDREELAKEIRAKNWDLNIESPEMMQLFIL</sequence>
<evidence type="ECO:0000313" key="2">
    <source>
        <dbReference type="EMBL" id="ROT85400.1"/>
    </source>
</evidence>
<dbReference type="OrthoDB" id="16120at2759"/>
<evidence type="ECO:0000256" key="1">
    <source>
        <dbReference type="SAM" id="SignalP"/>
    </source>
</evidence>
<feature type="chain" id="PRO_5018658620" evidence="1">
    <location>
        <begin position="22"/>
        <end position="541"/>
    </location>
</feature>
<dbReference type="GO" id="GO:0019005">
    <property type="term" value="C:SCF ubiquitin ligase complex"/>
    <property type="evidence" value="ECO:0007669"/>
    <property type="project" value="TreeGrafter"/>
</dbReference>
<keyword evidence="3" id="KW-1185">Reference proteome</keyword>
<proteinExistence type="predicted"/>
<evidence type="ECO:0000313" key="3">
    <source>
        <dbReference type="Proteomes" id="UP000283509"/>
    </source>
</evidence>
<dbReference type="Gene3D" id="3.80.10.10">
    <property type="entry name" value="Ribonuclease Inhibitor"/>
    <property type="match status" value="2"/>
</dbReference>
<name>A0A3R7MKR8_PENVA</name>
<organism evidence="2 3">
    <name type="scientific">Penaeus vannamei</name>
    <name type="common">Whiteleg shrimp</name>
    <name type="synonym">Litopenaeus vannamei</name>
    <dbReference type="NCBI Taxonomy" id="6689"/>
    <lineage>
        <taxon>Eukaryota</taxon>
        <taxon>Metazoa</taxon>
        <taxon>Ecdysozoa</taxon>
        <taxon>Arthropoda</taxon>
        <taxon>Crustacea</taxon>
        <taxon>Multicrustacea</taxon>
        <taxon>Malacostraca</taxon>
        <taxon>Eumalacostraca</taxon>
        <taxon>Eucarida</taxon>
        <taxon>Decapoda</taxon>
        <taxon>Dendrobranchiata</taxon>
        <taxon>Penaeoidea</taxon>
        <taxon>Penaeidae</taxon>
        <taxon>Penaeus</taxon>
    </lineage>
</organism>
<keyword evidence="1" id="KW-0732">Signal</keyword>
<dbReference type="EMBL" id="QCYY01000288">
    <property type="protein sequence ID" value="ROT85400.1"/>
    <property type="molecule type" value="Genomic_DNA"/>
</dbReference>
<dbReference type="GO" id="GO:0031146">
    <property type="term" value="P:SCF-dependent proteasomal ubiquitin-dependent protein catabolic process"/>
    <property type="evidence" value="ECO:0007669"/>
    <property type="project" value="TreeGrafter"/>
</dbReference>
<reference evidence="2 3" key="2">
    <citation type="submission" date="2019-01" db="EMBL/GenBank/DDBJ databases">
        <title>The decoding of complex shrimp genome reveals the adaptation for benthos swimmer, frequently molting mechanism and breeding impact on genome.</title>
        <authorList>
            <person name="Sun Y."/>
            <person name="Gao Y."/>
            <person name="Yu Y."/>
        </authorList>
    </citation>
    <scope>NUCLEOTIDE SEQUENCE [LARGE SCALE GENOMIC DNA]</scope>
    <source>
        <tissue evidence="2">Muscle</tissue>
    </source>
</reference>
<accession>A0A3R7MKR8</accession>
<protein>
    <submittedName>
        <fullName evidence="2">Uncharacterized protein</fullName>
    </submittedName>
</protein>
<dbReference type="PANTHER" id="PTHR13318">
    <property type="entry name" value="PARTNER OF PAIRED, ISOFORM B-RELATED"/>
    <property type="match status" value="1"/>
</dbReference>
<reference evidence="2 3" key="1">
    <citation type="submission" date="2018-04" db="EMBL/GenBank/DDBJ databases">
        <authorList>
            <person name="Zhang X."/>
            <person name="Yuan J."/>
            <person name="Li F."/>
            <person name="Xiang J."/>
        </authorList>
    </citation>
    <scope>NUCLEOTIDE SEQUENCE [LARGE SCALE GENOMIC DNA]</scope>
    <source>
        <tissue evidence="2">Muscle</tissue>
    </source>
</reference>
<dbReference type="SUPFAM" id="SSF52047">
    <property type="entry name" value="RNI-like"/>
    <property type="match status" value="1"/>
</dbReference>
<dbReference type="AlphaFoldDB" id="A0A3R7MKR8"/>
<dbReference type="SMART" id="SM00367">
    <property type="entry name" value="LRR_CC"/>
    <property type="match status" value="1"/>
</dbReference>
<dbReference type="InterPro" id="IPR032675">
    <property type="entry name" value="LRR_dom_sf"/>
</dbReference>